<evidence type="ECO:0000259" key="10">
    <source>
        <dbReference type="PROSITE" id="PS50162"/>
    </source>
</evidence>
<dbReference type="Pfam" id="PF00154">
    <property type="entry name" value="RecA_N"/>
    <property type="match status" value="1"/>
</dbReference>
<dbReference type="InterPro" id="IPR023400">
    <property type="entry name" value="RecA_C_sf"/>
</dbReference>
<dbReference type="InterPro" id="IPR003593">
    <property type="entry name" value="AAA+_ATPase"/>
</dbReference>
<keyword evidence="7 9" id="KW-0227">DNA damage</keyword>
<gene>
    <name evidence="7 12" type="primary">recA</name>
    <name evidence="12" type="ORF">GCM10008955_40630</name>
</gene>
<feature type="binding site" evidence="7">
    <location>
        <begin position="78"/>
        <end position="85"/>
    </location>
    <ligand>
        <name>ATP</name>
        <dbReference type="ChEBI" id="CHEBI:30616"/>
    </ligand>
</feature>
<evidence type="ECO:0000256" key="7">
    <source>
        <dbReference type="HAMAP-Rule" id="MF_00268"/>
    </source>
</evidence>
<dbReference type="PANTHER" id="PTHR45900:SF1">
    <property type="entry name" value="MITOCHONDRIAL DNA REPAIR PROTEIN RECA HOMOLOG-RELATED"/>
    <property type="match status" value="1"/>
</dbReference>
<evidence type="ECO:0000256" key="5">
    <source>
        <dbReference type="ARBA" id="ARBA00023125"/>
    </source>
</evidence>
<comment type="function">
    <text evidence="7">Can catalyze the hydrolysis of ATP in the presence of single-stranded DNA, the ATP-dependent uptake of single-stranded DNA by duplex DNA, and the ATP-dependent hybridization of homologous single-stranded DNAs. It interacts with LexA causing its activation and leading to its autocatalytic cleavage.</text>
</comment>
<feature type="domain" description="RecA family profile 2" evidence="11">
    <location>
        <begin position="212"/>
        <end position="287"/>
    </location>
</feature>
<evidence type="ECO:0000256" key="9">
    <source>
        <dbReference type="RuleBase" id="RU004527"/>
    </source>
</evidence>
<dbReference type="InterPro" id="IPR020588">
    <property type="entry name" value="RecA_ATP-bd"/>
</dbReference>
<keyword evidence="7" id="KW-0963">Cytoplasm</keyword>
<dbReference type="HAMAP" id="MF_00268">
    <property type="entry name" value="RecA"/>
    <property type="match status" value="1"/>
</dbReference>
<dbReference type="InterPro" id="IPR020587">
    <property type="entry name" value="RecA_monomer-monomer_interface"/>
</dbReference>
<keyword evidence="13" id="KW-1185">Reference proteome</keyword>
<keyword evidence="7 8" id="KW-0742">SOS response</keyword>
<dbReference type="SUPFAM" id="SSF54752">
    <property type="entry name" value="RecA protein, C-terminal domain"/>
    <property type="match status" value="1"/>
</dbReference>
<proteinExistence type="inferred from homology"/>
<keyword evidence="6 7" id="KW-0233">DNA recombination</keyword>
<dbReference type="InterPro" id="IPR013765">
    <property type="entry name" value="DNA_recomb/repair_RecA"/>
</dbReference>
<dbReference type="SUPFAM" id="SSF52540">
    <property type="entry name" value="P-loop containing nucleoside triphosphate hydrolases"/>
    <property type="match status" value="1"/>
</dbReference>
<dbReference type="NCBIfam" id="TIGR02012">
    <property type="entry name" value="tigrfam_recA"/>
    <property type="match status" value="1"/>
</dbReference>
<keyword evidence="5 7" id="KW-0238">DNA-binding</keyword>
<reference evidence="13" key="1">
    <citation type="journal article" date="2019" name="Int. J. Syst. Evol. Microbiol.">
        <title>The Global Catalogue of Microorganisms (GCM) 10K type strain sequencing project: providing services to taxonomists for standard genome sequencing and annotation.</title>
        <authorList>
            <consortium name="The Broad Institute Genomics Platform"/>
            <consortium name="The Broad Institute Genome Sequencing Center for Infectious Disease"/>
            <person name="Wu L."/>
            <person name="Ma J."/>
        </authorList>
    </citation>
    <scope>NUCLEOTIDE SEQUENCE [LARGE SCALE GENOMIC DNA]</scope>
    <source>
        <strain evidence="13">JCM 30331</strain>
    </source>
</reference>
<dbReference type="PROSITE" id="PS50163">
    <property type="entry name" value="RECA_3"/>
    <property type="match status" value="1"/>
</dbReference>
<dbReference type="SMART" id="SM00382">
    <property type="entry name" value="AAA"/>
    <property type="match status" value="1"/>
</dbReference>
<keyword evidence="4 7" id="KW-0067">ATP-binding</keyword>
<keyword evidence="3 7" id="KW-0547">Nucleotide-binding</keyword>
<dbReference type="PRINTS" id="PR00142">
    <property type="entry name" value="RECA"/>
</dbReference>
<sequence length="358" mass="38048">MSKDNPKGVTAPSDAAERTKAIDTAMSQIEKAFGKGSIMKLGANSKLDIQAISTGSLSLDVALGVGGIPKGRITEIYGPESGGKTTLALSIIAQSQKAGGTCAFIDAEHALDPVYARALGVNTDELLVSQPDNGEQALEIMELLIRSGAVDVVVVDSVAALTPRAEIEGEMGDSLPGLQARLMSQALRKLTGILSKTNTAAIFINQVREKIGVMYGNPETTTGGKALKFYASVRIDVRKMGGKSNMENNVAVSHSVKIKTVKNKIAPPFKEVELTLRYGHGFDAMDDLVTLATNFEVIKKAGSFYSYNDERIGQGKEKAVAFLSERPDLLEEIRARVLELMRGGPAAQTHDADPAITA</sequence>
<feature type="domain" description="RecA family profile 1" evidence="10">
    <location>
        <begin position="48"/>
        <end position="207"/>
    </location>
</feature>
<evidence type="ECO:0000259" key="11">
    <source>
        <dbReference type="PROSITE" id="PS50163"/>
    </source>
</evidence>
<comment type="caution">
    <text evidence="12">The sequence shown here is derived from an EMBL/GenBank/DDBJ whole genome shotgun (WGS) entry which is preliminary data.</text>
</comment>
<keyword evidence="7 8" id="KW-0234">DNA repair</keyword>
<dbReference type="PANTHER" id="PTHR45900">
    <property type="entry name" value="RECA"/>
    <property type="match status" value="1"/>
</dbReference>
<dbReference type="CDD" id="cd00983">
    <property type="entry name" value="RecA"/>
    <property type="match status" value="1"/>
</dbReference>
<name>A0ABQ2F2X3_9DEIO</name>
<dbReference type="Proteomes" id="UP000647587">
    <property type="component" value="Unassembled WGS sequence"/>
</dbReference>
<evidence type="ECO:0000256" key="1">
    <source>
        <dbReference type="ARBA" id="ARBA00009391"/>
    </source>
</evidence>
<dbReference type="Pfam" id="PF21096">
    <property type="entry name" value="RecA_C"/>
    <property type="match status" value="1"/>
</dbReference>
<dbReference type="PROSITE" id="PS50162">
    <property type="entry name" value="RECA_2"/>
    <property type="match status" value="1"/>
</dbReference>
<dbReference type="PROSITE" id="PS00321">
    <property type="entry name" value="RECA_1"/>
    <property type="match status" value="1"/>
</dbReference>
<dbReference type="InterPro" id="IPR027417">
    <property type="entry name" value="P-loop_NTPase"/>
</dbReference>
<dbReference type="InterPro" id="IPR049428">
    <property type="entry name" value="RecA-like_N"/>
</dbReference>
<evidence type="ECO:0000256" key="2">
    <source>
        <dbReference type="ARBA" id="ARBA00015553"/>
    </source>
</evidence>
<accession>A0ABQ2F2X3</accession>
<dbReference type="RefSeq" id="WP_189012071.1">
    <property type="nucleotide sequence ID" value="NZ_BMPP01000034.1"/>
</dbReference>
<evidence type="ECO:0000256" key="6">
    <source>
        <dbReference type="ARBA" id="ARBA00023172"/>
    </source>
</evidence>
<evidence type="ECO:0000313" key="12">
    <source>
        <dbReference type="EMBL" id="GGK42735.1"/>
    </source>
</evidence>
<evidence type="ECO:0000313" key="13">
    <source>
        <dbReference type="Proteomes" id="UP000647587"/>
    </source>
</evidence>
<comment type="subcellular location">
    <subcellularLocation>
        <location evidence="7">Cytoplasm</location>
    </subcellularLocation>
</comment>
<dbReference type="InterPro" id="IPR020584">
    <property type="entry name" value="DNA_recomb/repair_RecA_CS"/>
</dbReference>
<evidence type="ECO:0000256" key="3">
    <source>
        <dbReference type="ARBA" id="ARBA00022741"/>
    </source>
</evidence>
<dbReference type="InterPro" id="IPR049261">
    <property type="entry name" value="RecA-like_C"/>
</dbReference>
<evidence type="ECO:0000256" key="8">
    <source>
        <dbReference type="RuleBase" id="RU000526"/>
    </source>
</evidence>
<comment type="similarity">
    <text evidence="1 7 9">Belongs to the RecA family.</text>
</comment>
<dbReference type="EMBL" id="BMPP01000034">
    <property type="protein sequence ID" value="GGK42735.1"/>
    <property type="molecule type" value="Genomic_DNA"/>
</dbReference>
<organism evidence="12 13">
    <name type="scientific">Deinococcus malanensis</name>
    <dbReference type="NCBI Taxonomy" id="1706855"/>
    <lineage>
        <taxon>Bacteria</taxon>
        <taxon>Thermotogati</taxon>
        <taxon>Deinococcota</taxon>
        <taxon>Deinococci</taxon>
        <taxon>Deinococcales</taxon>
        <taxon>Deinococcaceae</taxon>
        <taxon>Deinococcus</taxon>
    </lineage>
</organism>
<protein>
    <recommendedName>
        <fullName evidence="2 7">Protein RecA</fullName>
    </recommendedName>
    <alternativeName>
        <fullName evidence="7 8">Recombinase A</fullName>
    </alternativeName>
</protein>
<evidence type="ECO:0000256" key="4">
    <source>
        <dbReference type="ARBA" id="ARBA00022840"/>
    </source>
</evidence>
<dbReference type="Gene3D" id="3.40.50.300">
    <property type="entry name" value="P-loop containing nucleotide triphosphate hydrolases"/>
    <property type="match status" value="1"/>
</dbReference>